<dbReference type="InterPro" id="IPR020084">
    <property type="entry name" value="NUDIX_hydrolase_CS"/>
</dbReference>
<keyword evidence="2" id="KW-0378">Hydrolase</keyword>
<proteinExistence type="predicted"/>
<evidence type="ECO:0000256" key="2">
    <source>
        <dbReference type="ARBA" id="ARBA00022801"/>
    </source>
</evidence>
<evidence type="ECO:0000313" key="4">
    <source>
        <dbReference type="EMBL" id="RVU07893.1"/>
    </source>
</evidence>
<dbReference type="SUPFAM" id="SSF55811">
    <property type="entry name" value="Nudix"/>
    <property type="match status" value="1"/>
</dbReference>
<dbReference type="PANTHER" id="PTHR43046:SF16">
    <property type="entry name" value="ADP-RIBOSE PYROPHOSPHATASE YJHB-RELATED"/>
    <property type="match status" value="1"/>
</dbReference>
<comment type="cofactor">
    <cofactor evidence="1">
        <name>Mg(2+)</name>
        <dbReference type="ChEBI" id="CHEBI:18420"/>
    </cofactor>
</comment>
<evidence type="ECO:0000259" key="3">
    <source>
        <dbReference type="PROSITE" id="PS51462"/>
    </source>
</evidence>
<keyword evidence="5" id="KW-1185">Reference proteome</keyword>
<dbReference type="OrthoDB" id="8480561at2"/>
<dbReference type="EMBL" id="SACO01000001">
    <property type="protein sequence ID" value="RVU07893.1"/>
    <property type="molecule type" value="Genomic_DNA"/>
</dbReference>
<dbReference type="Proteomes" id="UP000282837">
    <property type="component" value="Unassembled WGS sequence"/>
</dbReference>
<name>A0A3S2UW76_9SPHN</name>
<dbReference type="AlphaFoldDB" id="A0A3S2UW76"/>
<dbReference type="InterPro" id="IPR000086">
    <property type="entry name" value="NUDIX_hydrolase_dom"/>
</dbReference>
<feature type="domain" description="Nudix hydrolase" evidence="3">
    <location>
        <begin position="38"/>
        <end position="161"/>
    </location>
</feature>
<evidence type="ECO:0000256" key="1">
    <source>
        <dbReference type="ARBA" id="ARBA00001946"/>
    </source>
</evidence>
<dbReference type="Gene3D" id="3.90.79.10">
    <property type="entry name" value="Nucleoside Triphosphate Pyrophosphohydrolase"/>
    <property type="match status" value="1"/>
</dbReference>
<accession>A0A3S2UW76</accession>
<dbReference type="InterPro" id="IPR015797">
    <property type="entry name" value="NUDIX_hydrolase-like_dom_sf"/>
</dbReference>
<organism evidence="4 5">
    <name type="scientific">Novosphingobium umbonatum</name>
    <dbReference type="NCBI Taxonomy" id="1908524"/>
    <lineage>
        <taxon>Bacteria</taxon>
        <taxon>Pseudomonadati</taxon>
        <taxon>Pseudomonadota</taxon>
        <taxon>Alphaproteobacteria</taxon>
        <taxon>Sphingomonadales</taxon>
        <taxon>Sphingomonadaceae</taxon>
        <taxon>Novosphingobium</taxon>
    </lineage>
</organism>
<dbReference type="PANTHER" id="PTHR43046">
    <property type="entry name" value="GDP-MANNOSE MANNOSYL HYDROLASE"/>
    <property type="match status" value="1"/>
</dbReference>
<reference evidence="4 5" key="1">
    <citation type="submission" date="2019-01" db="EMBL/GenBank/DDBJ databases">
        <authorList>
            <person name="Chen W.-M."/>
        </authorList>
    </citation>
    <scope>NUCLEOTIDE SEQUENCE [LARGE SCALE GENOMIC DNA]</scope>
    <source>
        <strain evidence="4 5">FSY-9</strain>
    </source>
</reference>
<dbReference type="GO" id="GO:0016787">
    <property type="term" value="F:hydrolase activity"/>
    <property type="evidence" value="ECO:0007669"/>
    <property type="project" value="UniProtKB-KW"/>
</dbReference>
<protein>
    <submittedName>
        <fullName evidence="4">NUDIX domain-containing protein</fullName>
    </submittedName>
</protein>
<dbReference type="PROSITE" id="PS51462">
    <property type="entry name" value="NUDIX"/>
    <property type="match status" value="1"/>
</dbReference>
<dbReference type="PROSITE" id="PS00893">
    <property type="entry name" value="NUDIX_BOX"/>
    <property type="match status" value="1"/>
</dbReference>
<sequence>MLHLIAEAALGRCPAPLHRFALRWAHRARVIWWRWRKPTLTACRVLAFDEAGRVLLVRHSYGTPHWMPPGGGIKGDEDPLIAAAREFREELGCELGALQLVNVMADRFHGAGNKVFVVAGQCQGQPKADLREIAEASFFAPDALPEDTVALVKQQMPHWIAALG</sequence>
<evidence type="ECO:0000313" key="5">
    <source>
        <dbReference type="Proteomes" id="UP000282837"/>
    </source>
</evidence>
<dbReference type="RefSeq" id="WP_127705674.1">
    <property type="nucleotide sequence ID" value="NZ_SACO01000001.1"/>
</dbReference>
<comment type="caution">
    <text evidence="4">The sequence shown here is derived from an EMBL/GenBank/DDBJ whole genome shotgun (WGS) entry which is preliminary data.</text>
</comment>
<dbReference type="Pfam" id="PF00293">
    <property type="entry name" value="NUDIX"/>
    <property type="match status" value="1"/>
</dbReference>
<gene>
    <name evidence="4" type="ORF">EOE18_02120</name>
</gene>